<accession>A0A1Z4GAK0</accession>
<proteinExistence type="predicted"/>
<keyword evidence="2" id="KW-1185">Reference proteome</keyword>
<gene>
    <name evidence="1" type="ORF">NIES21_02690</name>
</gene>
<dbReference type="EMBL" id="AP018174">
    <property type="protein sequence ID" value="BAY14512.1"/>
    <property type="molecule type" value="Genomic_DNA"/>
</dbReference>
<dbReference type="Proteomes" id="UP000218287">
    <property type="component" value="Chromosome"/>
</dbReference>
<organism evidence="1 2">
    <name type="scientific">Anabaenopsis circularis NIES-21</name>
    <dbReference type="NCBI Taxonomy" id="1085406"/>
    <lineage>
        <taxon>Bacteria</taxon>
        <taxon>Bacillati</taxon>
        <taxon>Cyanobacteriota</taxon>
        <taxon>Cyanophyceae</taxon>
        <taxon>Nostocales</taxon>
        <taxon>Nodulariaceae</taxon>
        <taxon>Anabaenopsis</taxon>
    </lineage>
</organism>
<dbReference type="AlphaFoldDB" id="A0A1Z4GAK0"/>
<reference evidence="1 2" key="1">
    <citation type="submission" date="2017-06" db="EMBL/GenBank/DDBJ databases">
        <title>Genome sequencing of cyanobaciteial culture collection at National Institute for Environmental Studies (NIES).</title>
        <authorList>
            <person name="Hirose Y."/>
            <person name="Shimura Y."/>
            <person name="Fujisawa T."/>
            <person name="Nakamura Y."/>
            <person name="Kawachi M."/>
        </authorList>
    </citation>
    <scope>NUCLEOTIDE SEQUENCE [LARGE SCALE GENOMIC DNA]</scope>
    <source>
        <strain evidence="1 2">NIES-21</strain>
    </source>
</reference>
<dbReference type="Gene3D" id="2.60.40.1190">
    <property type="match status" value="1"/>
</dbReference>
<evidence type="ECO:0000313" key="2">
    <source>
        <dbReference type="Proteomes" id="UP000218287"/>
    </source>
</evidence>
<sequence length="179" mass="20555">MNEQKFTLQPFKSDNLLPDVQIIGNIARNDHKLTINYNLVGNLTEIIIASPSDTPTRKDALWEDTCFEFFVGIKDSKQYWEFNLSPAGHWNVYRFDGYRQGMQTETALTTLPFCVEYQDDIFNLILDVDLAKIVPSEPAIDVAITTVVKQKNHQISYWALAHTGAEADFHLRDSFLIRL</sequence>
<name>A0A1Z4GAK0_9CYAN</name>
<dbReference type="CDD" id="cd09627">
    <property type="entry name" value="DOMON_murB_like"/>
    <property type="match status" value="1"/>
</dbReference>
<dbReference type="OrthoDB" id="190583at2"/>
<evidence type="ECO:0008006" key="3">
    <source>
        <dbReference type="Google" id="ProtNLM"/>
    </source>
</evidence>
<protein>
    <recommendedName>
        <fullName evidence="3">DOMON-like domain-containing protein</fullName>
    </recommendedName>
</protein>
<evidence type="ECO:0000313" key="1">
    <source>
        <dbReference type="EMBL" id="BAY14512.1"/>
    </source>
</evidence>